<evidence type="ECO:0000313" key="2">
    <source>
        <dbReference type="EMBL" id="TKR62794.1"/>
    </source>
</evidence>
<keyword evidence="1" id="KW-0472">Membrane</keyword>
<keyword evidence="3" id="KW-1185">Reference proteome</keyword>
<reference evidence="2 3" key="2">
    <citation type="journal article" date="2019" name="G3 (Bethesda)">
        <title>Hybrid Assembly of the Genome of the Entomopathogenic Nematode Steinernema carpocapsae Identifies the X-Chromosome.</title>
        <authorList>
            <person name="Serra L."/>
            <person name="Macchietto M."/>
            <person name="Macias-Munoz A."/>
            <person name="McGill C.J."/>
            <person name="Rodriguez I.M."/>
            <person name="Rodriguez B."/>
            <person name="Murad R."/>
            <person name="Mortazavi A."/>
        </authorList>
    </citation>
    <scope>NUCLEOTIDE SEQUENCE [LARGE SCALE GENOMIC DNA]</scope>
    <source>
        <strain evidence="2 3">ALL</strain>
    </source>
</reference>
<comment type="caution">
    <text evidence="2">The sequence shown here is derived from an EMBL/GenBank/DDBJ whole genome shotgun (WGS) entry which is preliminary data.</text>
</comment>
<feature type="transmembrane region" description="Helical" evidence="1">
    <location>
        <begin position="117"/>
        <end position="135"/>
    </location>
</feature>
<evidence type="ECO:0000256" key="1">
    <source>
        <dbReference type="SAM" id="Phobius"/>
    </source>
</evidence>
<sequence length="138" mass="15784">MIFYSKPSYRNLKCYRIMIQIGIVHMLTVPTTITCGYGSLGCRKLLRKDVCYSSQSGSHLERGFGVKSPKNHLPVKVIMLPAYIYGLFILCVLMTPLAGYDMYLGVYLGEYNYTKPWTKLITTISLYTLIVVYLLSMR</sequence>
<proteinExistence type="predicted"/>
<protein>
    <submittedName>
        <fullName evidence="2">Uncharacterized protein</fullName>
    </submittedName>
</protein>
<gene>
    <name evidence="2" type="ORF">L596_026711</name>
</gene>
<name>A0A4U5M251_STECR</name>
<reference evidence="2 3" key="1">
    <citation type="journal article" date="2015" name="Genome Biol.">
        <title>Comparative genomics of Steinernema reveals deeply conserved gene regulatory networks.</title>
        <authorList>
            <person name="Dillman A.R."/>
            <person name="Macchietto M."/>
            <person name="Porter C.F."/>
            <person name="Rogers A."/>
            <person name="Williams B."/>
            <person name="Antoshechkin I."/>
            <person name="Lee M.M."/>
            <person name="Goodwin Z."/>
            <person name="Lu X."/>
            <person name="Lewis E.E."/>
            <person name="Goodrich-Blair H."/>
            <person name="Stock S.P."/>
            <person name="Adams B.J."/>
            <person name="Sternberg P.W."/>
            <person name="Mortazavi A."/>
        </authorList>
    </citation>
    <scope>NUCLEOTIDE SEQUENCE [LARGE SCALE GENOMIC DNA]</scope>
    <source>
        <strain evidence="2 3">ALL</strain>
    </source>
</reference>
<accession>A0A4U5M251</accession>
<dbReference type="EMBL" id="AZBU02000010">
    <property type="protein sequence ID" value="TKR62794.1"/>
    <property type="molecule type" value="Genomic_DNA"/>
</dbReference>
<evidence type="ECO:0000313" key="3">
    <source>
        <dbReference type="Proteomes" id="UP000298663"/>
    </source>
</evidence>
<keyword evidence="1" id="KW-1133">Transmembrane helix</keyword>
<feature type="transmembrane region" description="Helical" evidence="1">
    <location>
        <begin position="17"/>
        <end position="40"/>
    </location>
</feature>
<keyword evidence="1" id="KW-0812">Transmembrane</keyword>
<dbReference type="Proteomes" id="UP000298663">
    <property type="component" value="Unassembled WGS sequence"/>
</dbReference>
<feature type="transmembrane region" description="Helical" evidence="1">
    <location>
        <begin position="77"/>
        <end position="97"/>
    </location>
</feature>
<organism evidence="2 3">
    <name type="scientific">Steinernema carpocapsae</name>
    <name type="common">Entomopathogenic nematode</name>
    <dbReference type="NCBI Taxonomy" id="34508"/>
    <lineage>
        <taxon>Eukaryota</taxon>
        <taxon>Metazoa</taxon>
        <taxon>Ecdysozoa</taxon>
        <taxon>Nematoda</taxon>
        <taxon>Chromadorea</taxon>
        <taxon>Rhabditida</taxon>
        <taxon>Tylenchina</taxon>
        <taxon>Panagrolaimomorpha</taxon>
        <taxon>Strongyloidoidea</taxon>
        <taxon>Steinernematidae</taxon>
        <taxon>Steinernema</taxon>
    </lineage>
</organism>
<dbReference type="AlphaFoldDB" id="A0A4U5M251"/>